<name>A0A8X6L3K4_TRICU</name>
<sequence length="90" mass="10611">MPHDQMFARMHRNLRSERSSLRRNMHDMGRKRLTRNVNVGKRILRALEDYQKTSTVTIAQQLGICQSAAWRIQHEQCVYPYLLQCGLKVA</sequence>
<dbReference type="OrthoDB" id="6753189at2759"/>
<evidence type="ECO:0000313" key="1">
    <source>
        <dbReference type="EMBL" id="GFQ95194.1"/>
    </source>
</evidence>
<dbReference type="Proteomes" id="UP000887116">
    <property type="component" value="Unassembled WGS sequence"/>
</dbReference>
<evidence type="ECO:0000313" key="2">
    <source>
        <dbReference type="Proteomes" id="UP000887116"/>
    </source>
</evidence>
<proteinExistence type="predicted"/>
<comment type="caution">
    <text evidence="1">The sequence shown here is derived from an EMBL/GenBank/DDBJ whole genome shotgun (WGS) entry which is preliminary data.</text>
</comment>
<dbReference type="EMBL" id="BMAO01034264">
    <property type="protein sequence ID" value="GFQ95194.1"/>
    <property type="molecule type" value="Genomic_DNA"/>
</dbReference>
<gene>
    <name evidence="1" type="ORF">TNCT_625991</name>
</gene>
<dbReference type="AlphaFoldDB" id="A0A8X6L3K4"/>
<accession>A0A8X6L3K4</accession>
<reference evidence="1" key="1">
    <citation type="submission" date="2020-07" db="EMBL/GenBank/DDBJ databases">
        <title>Multicomponent nature underlies the extraordinary mechanical properties of spider dragline silk.</title>
        <authorList>
            <person name="Kono N."/>
            <person name="Nakamura H."/>
            <person name="Mori M."/>
            <person name="Yoshida Y."/>
            <person name="Ohtoshi R."/>
            <person name="Malay A.D."/>
            <person name="Moran D.A.P."/>
            <person name="Tomita M."/>
            <person name="Numata K."/>
            <person name="Arakawa K."/>
        </authorList>
    </citation>
    <scope>NUCLEOTIDE SEQUENCE</scope>
</reference>
<keyword evidence="2" id="KW-1185">Reference proteome</keyword>
<protein>
    <submittedName>
        <fullName evidence="1">Uncharacterized protein</fullName>
    </submittedName>
</protein>
<organism evidence="1 2">
    <name type="scientific">Trichonephila clavata</name>
    <name type="common">Joro spider</name>
    <name type="synonym">Nephila clavata</name>
    <dbReference type="NCBI Taxonomy" id="2740835"/>
    <lineage>
        <taxon>Eukaryota</taxon>
        <taxon>Metazoa</taxon>
        <taxon>Ecdysozoa</taxon>
        <taxon>Arthropoda</taxon>
        <taxon>Chelicerata</taxon>
        <taxon>Arachnida</taxon>
        <taxon>Araneae</taxon>
        <taxon>Araneomorphae</taxon>
        <taxon>Entelegynae</taxon>
        <taxon>Araneoidea</taxon>
        <taxon>Nephilidae</taxon>
        <taxon>Trichonephila</taxon>
    </lineage>
</organism>